<accession>A0AAD6PZH3</accession>
<reference evidence="2" key="1">
    <citation type="journal article" date="2023" name="Mol. Ecol. Resour.">
        <title>Chromosome-level genome assembly of a triploid poplar Populus alba 'Berolinensis'.</title>
        <authorList>
            <person name="Chen S."/>
            <person name="Yu Y."/>
            <person name="Wang X."/>
            <person name="Wang S."/>
            <person name="Zhang T."/>
            <person name="Zhou Y."/>
            <person name="He R."/>
            <person name="Meng N."/>
            <person name="Wang Y."/>
            <person name="Liu W."/>
            <person name="Liu Z."/>
            <person name="Liu J."/>
            <person name="Guo Q."/>
            <person name="Huang H."/>
            <person name="Sederoff R.R."/>
            <person name="Wang G."/>
            <person name="Qu G."/>
            <person name="Chen S."/>
        </authorList>
    </citation>
    <scope>NUCLEOTIDE SEQUENCE</scope>
    <source>
        <strain evidence="2">SC-2020</strain>
    </source>
</reference>
<comment type="caution">
    <text evidence="2">The sequence shown here is derived from an EMBL/GenBank/DDBJ whole genome shotgun (WGS) entry which is preliminary data.</text>
</comment>
<keyword evidence="3" id="KW-1185">Reference proteome</keyword>
<dbReference type="Proteomes" id="UP001164929">
    <property type="component" value="Chromosome 14"/>
</dbReference>
<sequence length="68" mass="7661">MHGGITMHVINLLSILAYDLEVASPWRKGRFRQDDGNHPAVFLQRKGCIDNRGRPQTYVREPTAGIVS</sequence>
<dbReference type="EMBL" id="JAQIZT010000014">
    <property type="protein sequence ID" value="KAJ6973539.1"/>
    <property type="molecule type" value="Genomic_DNA"/>
</dbReference>
<evidence type="ECO:0000313" key="3">
    <source>
        <dbReference type="Proteomes" id="UP001164929"/>
    </source>
</evidence>
<keyword evidence="1" id="KW-0732">Signal</keyword>
<evidence type="ECO:0000256" key="1">
    <source>
        <dbReference type="SAM" id="SignalP"/>
    </source>
</evidence>
<organism evidence="2 3">
    <name type="scientific">Populus alba x Populus x berolinensis</name>
    <dbReference type="NCBI Taxonomy" id="444605"/>
    <lineage>
        <taxon>Eukaryota</taxon>
        <taxon>Viridiplantae</taxon>
        <taxon>Streptophyta</taxon>
        <taxon>Embryophyta</taxon>
        <taxon>Tracheophyta</taxon>
        <taxon>Spermatophyta</taxon>
        <taxon>Magnoliopsida</taxon>
        <taxon>eudicotyledons</taxon>
        <taxon>Gunneridae</taxon>
        <taxon>Pentapetalae</taxon>
        <taxon>rosids</taxon>
        <taxon>fabids</taxon>
        <taxon>Malpighiales</taxon>
        <taxon>Salicaceae</taxon>
        <taxon>Saliceae</taxon>
        <taxon>Populus</taxon>
    </lineage>
</organism>
<gene>
    <name evidence="2" type="ORF">NC653_033769</name>
</gene>
<dbReference type="AlphaFoldDB" id="A0AAD6PZH3"/>
<protein>
    <submittedName>
        <fullName evidence="2">Uncharacterized protein</fullName>
    </submittedName>
</protein>
<feature type="signal peptide" evidence="1">
    <location>
        <begin position="1"/>
        <end position="17"/>
    </location>
</feature>
<name>A0AAD6PZH3_9ROSI</name>
<feature type="chain" id="PRO_5042052540" evidence="1">
    <location>
        <begin position="18"/>
        <end position="68"/>
    </location>
</feature>
<proteinExistence type="predicted"/>
<evidence type="ECO:0000313" key="2">
    <source>
        <dbReference type="EMBL" id="KAJ6973539.1"/>
    </source>
</evidence>